<feature type="transmembrane region" description="Helical" evidence="1">
    <location>
        <begin position="79"/>
        <end position="103"/>
    </location>
</feature>
<dbReference type="Proteomes" id="UP000257109">
    <property type="component" value="Unassembled WGS sequence"/>
</dbReference>
<evidence type="ECO:0000313" key="4">
    <source>
        <dbReference type="Proteomes" id="UP000257109"/>
    </source>
</evidence>
<feature type="signal peptide" evidence="2">
    <location>
        <begin position="1"/>
        <end position="35"/>
    </location>
</feature>
<dbReference type="EMBL" id="QJKJ01003374">
    <property type="protein sequence ID" value="RDX98788.1"/>
    <property type="molecule type" value="Genomic_DNA"/>
</dbReference>
<keyword evidence="1" id="KW-0472">Membrane</keyword>
<proteinExistence type="predicted"/>
<comment type="caution">
    <text evidence="3">The sequence shown here is derived from an EMBL/GenBank/DDBJ whole genome shotgun (WGS) entry which is preliminary data.</text>
</comment>
<feature type="chain" id="PRO_5043915712" evidence="2">
    <location>
        <begin position="36"/>
        <end position="139"/>
    </location>
</feature>
<feature type="transmembrane region" description="Helical" evidence="1">
    <location>
        <begin position="50"/>
        <end position="67"/>
    </location>
</feature>
<keyword evidence="2" id="KW-0732">Signal</keyword>
<gene>
    <name evidence="3" type="ORF">CR513_18251</name>
</gene>
<accession>A0A371H7L9</accession>
<keyword evidence="4" id="KW-1185">Reference proteome</keyword>
<reference evidence="3" key="1">
    <citation type="submission" date="2018-05" db="EMBL/GenBank/DDBJ databases">
        <title>Draft genome of Mucuna pruriens seed.</title>
        <authorList>
            <person name="Nnadi N.E."/>
            <person name="Vos R."/>
            <person name="Hasami M.H."/>
            <person name="Devisetty U.K."/>
            <person name="Aguiy J.C."/>
        </authorList>
    </citation>
    <scope>NUCLEOTIDE SEQUENCE [LARGE SCALE GENOMIC DNA]</scope>
    <source>
        <strain evidence="3">JCA_2017</strain>
    </source>
</reference>
<protein>
    <submittedName>
        <fullName evidence="3">Uncharacterized protein</fullName>
    </submittedName>
</protein>
<feature type="non-terminal residue" evidence="3">
    <location>
        <position position="1"/>
    </location>
</feature>
<keyword evidence="1" id="KW-0812">Transmembrane</keyword>
<feature type="transmembrane region" description="Helical" evidence="1">
    <location>
        <begin position="109"/>
        <end position="131"/>
    </location>
</feature>
<organism evidence="3 4">
    <name type="scientific">Mucuna pruriens</name>
    <name type="common">Velvet bean</name>
    <name type="synonym">Dolichos pruriens</name>
    <dbReference type="NCBI Taxonomy" id="157652"/>
    <lineage>
        <taxon>Eukaryota</taxon>
        <taxon>Viridiplantae</taxon>
        <taxon>Streptophyta</taxon>
        <taxon>Embryophyta</taxon>
        <taxon>Tracheophyta</taxon>
        <taxon>Spermatophyta</taxon>
        <taxon>Magnoliopsida</taxon>
        <taxon>eudicotyledons</taxon>
        <taxon>Gunneridae</taxon>
        <taxon>Pentapetalae</taxon>
        <taxon>rosids</taxon>
        <taxon>fabids</taxon>
        <taxon>Fabales</taxon>
        <taxon>Fabaceae</taxon>
        <taxon>Papilionoideae</taxon>
        <taxon>50 kb inversion clade</taxon>
        <taxon>NPAAA clade</taxon>
        <taxon>indigoferoid/millettioid clade</taxon>
        <taxon>Phaseoleae</taxon>
        <taxon>Mucuna</taxon>
    </lineage>
</organism>
<dbReference type="AlphaFoldDB" id="A0A371H7L9"/>
<evidence type="ECO:0000256" key="1">
    <source>
        <dbReference type="SAM" id="Phobius"/>
    </source>
</evidence>
<name>A0A371H7L9_MUCPR</name>
<evidence type="ECO:0000256" key="2">
    <source>
        <dbReference type="SAM" id="SignalP"/>
    </source>
</evidence>
<sequence length="139" mass="15165">MLYITCVVLALWGKLQEQTCLSLLSAALFVPTTLSAVDVNEGLSSPFTPIPFFLFPYISPLNISLSLSAPTKFQTFFPLLFTSLTTTGMLHFLRTYCAIDLAFGIPTTGVIWCLCCVTVQLCTILISLVTVKGKGLFVN</sequence>
<evidence type="ECO:0000313" key="3">
    <source>
        <dbReference type="EMBL" id="RDX98788.1"/>
    </source>
</evidence>
<keyword evidence="1" id="KW-1133">Transmembrane helix</keyword>